<evidence type="ECO:0000313" key="2">
    <source>
        <dbReference type="Proteomes" id="UP000030351"/>
    </source>
</evidence>
<comment type="caution">
    <text evidence="1">The sequence shown here is derived from an EMBL/GenBank/DDBJ whole genome shotgun (WGS) entry which is preliminary data.</text>
</comment>
<dbReference type="Gene3D" id="2.30.30.110">
    <property type="match status" value="1"/>
</dbReference>
<dbReference type="PANTHER" id="PTHR33988:SF3">
    <property type="entry name" value="ENDORIBONUCLEASE TOXIN CHPB-RELATED"/>
    <property type="match status" value="1"/>
</dbReference>
<dbReference type="InterPro" id="IPR003477">
    <property type="entry name" value="PemK-like"/>
</dbReference>
<protein>
    <submittedName>
        <fullName evidence="1">Growth inhibitor PemK</fullName>
    </submittedName>
</protein>
<dbReference type="GO" id="GO:0004521">
    <property type="term" value="F:RNA endonuclease activity"/>
    <property type="evidence" value="ECO:0007669"/>
    <property type="project" value="TreeGrafter"/>
</dbReference>
<gene>
    <name evidence="1" type="ORF">NG99_24525</name>
</gene>
<dbReference type="RefSeq" id="WP_034898867.1">
    <property type="nucleotide sequence ID" value="NZ_JRUQ01000086.1"/>
</dbReference>
<evidence type="ECO:0000313" key="1">
    <source>
        <dbReference type="EMBL" id="KGT86868.1"/>
    </source>
</evidence>
<dbReference type="STRING" id="371042.NG99_24525"/>
<dbReference type="InterPro" id="IPR011067">
    <property type="entry name" value="Plasmid_toxin/cell-grow_inhib"/>
</dbReference>
<dbReference type="OrthoDB" id="9808744at2"/>
<organism evidence="1 2">
    <name type="scientific">Erwinia typographi</name>
    <dbReference type="NCBI Taxonomy" id="371042"/>
    <lineage>
        <taxon>Bacteria</taxon>
        <taxon>Pseudomonadati</taxon>
        <taxon>Pseudomonadota</taxon>
        <taxon>Gammaproteobacteria</taxon>
        <taxon>Enterobacterales</taxon>
        <taxon>Erwiniaceae</taxon>
        <taxon>Erwinia</taxon>
    </lineage>
</organism>
<sequence length="121" mass="13120">MVTRRVPQKGEIWHINGDPVEGREFRGPHYYLVISPRELVAALGTAVCIPVTSGGAAGRSRAVTVYLDGDSTDTGNVTGVALCYQLRSLDLSARRATYAAKVEPHIMDEILSVVVDLIDPR</sequence>
<name>A0A0A3ZM99_9GAMM</name>
<dbReference type="PANTHER" id="PTHR33988">
    <property type="entry name" value="ENDORIBONUCLEASE MAZF-RELATED"/>
    <property type="match status" value="1"/>
</dbReference>
<dbReference type="Proteomes" id="UP000030351">
    <property type="component" value="Unassembled WGS sequence"/>
</dbReference>
<dbReference type="eggNOG" id="COG2337">
    <property type="taxonomic scope" value="Bacteria"/>
</dbReference>
<dbReference type="GO" id="GO:0016075">
    <property type="term" value="P:rRNA catabolic process"/>
    <property type="evidence" value="ECO:0007669"/>
    <property type="project" value="TreeGrafter"/>
</dbReference>
<dbReference type="GO" id="GO:0006402">
    <property type="term" value="P:mRNA catabolic process"/>
    <property type="evidence" value="ECO:0007669"/>
    <property type="project" value="TreeGrafter"/>
</dbReference>
<dbReference type="Pfam" id="PF02452">
    <property type="entry name" value="PemK_toxin"/>
    <property type="match status" value="1"/>
</dbReference>
<dbReference type="AlphaFoldDB" id="A0A0A3ZM99"/>
<dbReference type="EMBL" id="JRUQ01000086">
    <property type="protein sequence ID" value="KGT86868.1"/>
    <property type="molecule type" value="Genomic_DNA"/>
</dbReference>
<dbReference type="SUPFAM" id="SSF50118">
    <property type="entry name" value="Cell growth inhibitor/plasmid maintenance toxic component"/>
    <property type="match status" value="1"/>
</dbReference>
<dbReference type="GO" id="GO:0003677">
    <property type="term" value="F:DNA binding"/>
    <property type="evidence" value="ECO:0007669"/>
    <property type="project" value="InterPro"/>
</dbReference>
<accession>A0A0A3ZM99</accession>
<proteinExistence type="predicted"/>
<reference evidence="1 2" key="1">
    <citation type="submission" date="2014-10" db="EMBL/GenBank/DDBJ databases">
        <title>Genome sequence of Erwinia typographi M043b.</title>
        <authorList>
            <person name="Chan K.-G."/>
            <person name="Tan W.-S."/>
        </authorList>
    </citation>
    <scope>NUCLEOTIDE SEQUENCE [LARGE SCALE GENOMIC DNA]</scope>
    <source>
        <strain evidence="1 2">M043b</strain>
    </source>
</reference>
<keyword evidence="2" id="KW-1185">Reference proteome</keyword>